<dbReference type="InterPro" id="IPR005650">
    <property type="entry name" value="BlaI_family"/>
</dbReference>
<dbReference type="PIRSF" id="PIRSF019455">
    <property type="entry name" value="CopR_AtkY"/>
    <property type="match status" value="1"/>
</dbReference>
<evidence type="ECO:0000256" key="4">
    <source>
        <dbReference type="ARBA" id="ARBA00023163"/>
    </source>
</evidence>
<dbReference type="RefSeq" id="WP_347703950.1">
    <property type="nucleotide sequence ID" value="NZ_JBDPZD010000002.1"/>
</dbReference>
<keyword evidence="3" id="KW-0238">DNA-binding</keyword>
<dbReference type="EMBL" id="JBDPZD010000002">
    <property type="protein sequence ID" value="MEO3691107.1"/>
    <property type="molecule type" value="Genomic_DNA"/>
</dbReference>
<protein>
    <submittedName>
        <fullName evidence="5">BlaI/MecI/CopY family transcriptional regulator</fullName>
    </submittedName>
</protein>
<dbReference type="Gene3D" id="1.10.4040.10">
    <property type="entry name" value="Penicillinase repressor domain"/>
    <property type="match status" value="1"/>
</dbReference>
<dbReference type="Pfam" id="PF03965">
    <property type="entry name" value="Penicillinase_R"/>
    <property type="match status" value="1"/>
</dbReference>
<comment type="caution">
    <text evidence="5">The sequence shown here is derived from an EMBL/GenBank/DDBJ whole genome shotgun (WGS) entry which is preliminary data.</text>
</comment>
<dbReference type="Gene3D" id="1.10.10.10">
    <property type="entry name" value="Winged helix-like DNA-binding domain superfamily/Winged helix DNA-binding domain"/>
    <property type="match status" value="1"/>
</dbReference>
<evidence type="ECO:0000256" key="1">
    <source>
        <dbReference type="ARBA" id="ARBA00011046"/>
    </source>
</evidence>
<evidence type="ECO:0000313" key="5">
    <source>
        <dbReference type="EMBL" id="MEO3691107.1"/>
    </source>
</evidence>
<dbReference type="SUPFAM" id="SSF46785">
    <property type="entry name" value="Winged helix' DNA-binding domain"/>
    <property type="match status" value="1"/>
</dbReference>
<evidence type="ECO:0000313" key="6">
    <source>
        <dbReference type="Proteomes" id="UP001495147"/>
    </source>
</evidence>
<dbReference type="Proteomes" id="UP001495147">
    <property type="component" value="Unassembled WGS sequence"/>
</dbReference>
<name>A0ABV0G049_9BURK</name>
<evidence type="ECO:0000256" key="3">
    <source>
        <dbReference type="ARBA" id="ARBA00023125"/>
    </source>
</evidence>
<reference evidence="5 6" key="1">
    <citation type="submission" date="2024-05" db="EMBL/GenBank/DDBJ databases">
        <title>Roseateles sp. DJS-2-20 16S ribosomal RNA gene Genome sequencing and assembly.</title>
        <authorList>
            <person name="Woo H."/>
        </authorList>
    </citation>
    <scope>NUCLEOTIDE SEQUENCE [LARGE SCALE GENOMIC DNA]</scope>
    <source>
        <strain evidence="5 6">DJS-2-20</strain>
    </source>
</reference>
<accession>A0ABV0G049</accession>
<sequence length="132" mass="14809">MPQNTPPLPPLPTISEAESQVMLQLWREHPQSAEQLALSLMPEQGWQLSTIKTLLNRLLQKGAIAADKDGRRFLYRPLVAEADWLKSQSLSLIDRWFGGGLAPLVAQFASHRKLSAEDLTALKELIKEQDRG</sequence>
<dbReference type="InterPro" id="IPR036388">
    <property type="entry name" value="WH-like_DNA-bd_sf"/>
</dbReference>
<keyword evidence="6" id="KW-1185">Reference proteome</keyword>
<keyword evidence="4" id="KW-0804">Transcription</keyword>
<comment type="similarity">
    <text evidence="1">Belongs to the BlaI transcriptional regulatory family.</text>
</comment>
<gene>
    <name evidence="5" type="ORF">ABDJ85_06460</name>
</gene>
<organism evidence="5 6">
    <name type="scientific">Roseateles paludis</name>
    <dbReference type="NCBI Taxonomy" id="3145238"/>
    <lineage>
        <taxon>Bacteria</taxon>
        <taxon>Pseudomonadati</taxon>
        <taxon>Pseudomonadota</taxon>
        <taxon>Betaproteobacteria</taxon>
        <taxon>Burkholderiales</taxon>
        <taxon>Sphaerotilaceae</taxon>
        <taxon>Roseateles</taxon>
    </lineage>
</organism>
<proteinExistence type="inferred from homology"/>
<evidence type="ECO:0000256" key="2">
    <source>
        <dbReference type="ARBA" id="ARBA00023015"/>
    </source>
</evidence>
<keyword evidence="2" id="KW-0805">Transcription regulation</keyword>
<dbReference type="InterPro" id="IPR036390">
    <property type="entry name" value="WH_DNA-bd_sf"/>
</dbReference>